<name>A0A1A8RK39_9TELE</name>
<dbReference type="EMBL" id="HAEH01017407">
    <property type="protein sequence ID" value="SBS06062.1"/>
    <property type="molecule type" value="Transcribed_RNA"/>
</dbReference>
<sequence length="62" mass="7022">YFKLDSKGSVTDTCNLCKLGILCDGKVRAAFNTLNLIQSLQNKQLFFAFSLQVPLKQITRLR</sequence>
<dbReference type="AlphaFoldDB" id="A0A1A8RK39"/>
<protein>
    <submittedName>
        <fullName evidence="1">Cysteine-rich transmembrane module containing 1</fullName>
    </submittedName>
</protein>
<reference evidence="1" key="2">
    <citation type="submission" date="2016-06" db="EMBL/GenBank/DDBJ databases">
        <title>The genome of a short-lived fish provides insights into sex chromosome evolution and the genetic control of aging.</title>
        <authorList>
            <person name="Reichwald K."/>
            <person name="Felder M."/>
            <person name="Petzold A."/>
            <person name="Koch P."/>
            <person name="Groth M."/>
            <person name="Platzer M."/>
        </authorList>
    </citation>
    <scope>NUCLEOTIDE SEQUENCE</scope>
    <source>
        <tissue evidence="1">Brain</tissue>
    </source>
</reference>
<evidence type="ECO:0000313" key="1">
    <source>
        <dbReference type="EMBL" id="SBS06062.1"/>
    </source>
</evidence>
<proteinExistence type="predicted"/>
<gene>
    <name evidence="1" type="primary">CYSTM1</name>
</gene>
<organism evidence="1">
    <name type="scientific">Nothobranchius rachovii</name>
    <name type="common">bluefin notho</name>
    <dbReference type="NCBI Taxonomy" id="451742"/>
    <lineage>
        <taxon>Eukaryota</taxon>
        <taxon>Metazoa</taxon>
        <taxon>Chordata</taxon>
        <taxon>Craniata</taxon>
        <taxon>Vertebrata</taxon>
        <taxon>Euteleostomi</taxon>
        <taxon>Actinopterygii</taxon>
        <taxon>Neopterygii</taxon>
        <taxon>Teleostei</taxon>
        <taxon>Neoteleostei</taxon>
        <taxon>Acanthomorphata</taxon>
        <taxon>Ovalentaria</taxon>
        <taxon>Atherinomorphae</taxon>
        <taxon>Cyprinodontiformes</taxon>
        <taxon>Nothobranchiidae</taxon>
        <taxon>Nothobranchius</taxon>
    </lineage>
</organism>
<keyword evidence="1" id="KW-0472">Membrane</keyword>
<feature type="non-terminal residue" evidence="1">
    <location>
        <position position="1"/>
    </location>
</feature>
<reference evidence="1" key="1">
    <citation type="submission" date="2016-05" db="EMBL/GenBank/DDBJ databases">
        <authorList>
            <person name="Lavstsen T."/>
            <person name="Jespersen J.S."/>
        </authorList>
    </citation>
    <scope>NUCLEOTIDE SEQUENCE</scope>
    <source>
        <tissue evidence="1">Brain</tissue>
    </source>
</reference>
<accession>A0A1A8RK39</accession>
<keyword evidence="1" id="KW-0812">Transmembrane</keyword>